<name>A0A1Y2BLQ2_9TREE</name>
<feature type="non-terminal residue" evidence="2">
    <location>
        <position position="273"/>
    </location>
</feature>
<reference evidence="2 3" key="1">
    <citation type="submission" date="2016-07" db="EMBL/GenBank/DDBJ databases">
        <title>Pervasive Adenine N6-methylation of Active Genes in Fungi.</title>
        <authorList>
            <consortium name="DOE Joint Genome Institute"/>
            <person name="Mondo S.J."/>
            <person name="Dannebaum R.O."/>
            <person name="Kuo R.C."/>
            <person name="Labutti K."/>
            <person name="Haridas S."/>
            <person name="Kuo A."/>
            <person name="Salamov A."/>
            <person name="Ahrendt S.R."/>
            <person name="Lipzen A."/>
            <person name="Sullivan W."/>
            <person name="Andreopoulos W.B."/>
            <person name="Clum A."/>
            <person name="Lindquist E."/>
            <person name="Daum C."/>
            <person name="Ramamoorthy G.K."/>
            <person name="Gryganskyi A."/>
            <person name="Culley D."/>
            <person name="Magnuson J.K."/>
            <person name="James T.Y."/>
            <person name="O'Malley M.A."/>
            <person name="Stajich J.E."/>
            <person name="Spatafora J.W."/>
            <person name="Visel A."/>
            <person name="Grigoriev I.V."/>
        </authorList>
    </citation>
    <scope>NUCLEOTIDE SEQUENCE [LARGE SCALE GENOMIC DNA]</scope>
    <source>
        <strain evidence="2 3">68-887.2</strain>
    </source>
</reference>
<accession>A0A1Y2BLQ2</accession>
<organism evidence="2 3">
    <name type="scientific">Naematelia encephala</name>
    <dbReference type="NCBI Taxonomy" id="71784"/>
    <lineage>
        <taxon>Eukaryota</taxon>
        <taxon>Fungi</taxon>
        <taxon>Dikarya</taxon>
        <taxon>Basidiomycota</taxon>
        <taxon>Agaricomycotina</taxon>
        <taxon>Tremellomycetes</taxon>
        <taxon>Tremellales</taxon>
        <taxon>Naemateliaceae</taxon>
        <taxon>Naematelia</taxon>
    </lineage>
</organism>
<feature type="compositionally biased region" description="Low complexity" evidence="1">
    <location>
        <begin position="224"/>
        <end position="273"/>
    </location>
</feature>
<evidence type="ECO:0008006" key="4">
    <source>
        <dbReference type="Google" id="ProtNLM"/>
    </source>
</evidence>
<dbReference type="EMBL" id="MCFC01000001">
    <property type="protein sequence ID" value="ORY35689.1"/>
    <property type="molecule type" value="Genomic_DNA"/>
</dbReference>
<evidence type="ECO:0000256" key="1">
    <source>
        <dbReference type="SAM" id="MobiDB-lite"/>
    </source>
</evidence>
<keyword evidence="3" id="KW-1185">Reference proteome</keyword>
<proteinExistence type="predicted"/>
<gene>
    <name evidence="2" type="ORF">BCR39DRAFT_460379</name>
</gene>
<feature type="non-terminal residue" evidence="2">
    <location>
        <position position="1"/>
    </location>
</feature>
<dbReference type="OrthoDB" id="2342176at2759"/>
<dbReference type="PANTHER" id="PTHR36182">
    <property type="entry name" value="PROTEIN, PUTATIVE (AFU_ORTHOLOGUE AFUA_6G10930)-RELATED"/>
    <property type="match status" value="1"/>
</dbReference>
<evidence type="ECO:0000313" key="3">
    <source>
        <dbReference type="Proteomes" id="UP000193986"/>
    </source>
</evidence>
<dbReference type="PANTHER" id="PTHR36182:SF1">
    <property type="entry name" value="PROTEIN, PUTATIVE (AFU_ORTHOLOGUE AFUA_6G10930)-RELATED"/>
    <property type="match status" value="1"/>
</dbReference>
<comment type="caution">
    <text evidence="2">The sequence shown here is derived from an EMBL/GenBank/DDBJ whole genome shotgun (WGS) entry which is preliminary data.</text>
</comment>
<dbReference type="InParanoid" id="A0A1Y2BLQ2"/>
<dbReference type="Proteomes" id="UP000193986">
    <property type="component" value="Unassembled WGS sequence"/>
</dbReference>
<sequence length="273" mass="28279">LLGAASVAAHAELYWPHPLHSKYNPITPEALKDYSMTSPLVTDGPYPCKGYINNPESLMVPAVTWSAGKTYNYTTVVTAPHGGGSVQLSLSYDNGTTWSVIFSYMGGANIEGNTIDFLLPSDAPSGTGLFSWTWFNLQGNREMYQDCAVIDVIDGGAGLNSVDYPEPFVANANVNNCTTIENINVVFPNPGKNVRYGGVYKDTKPTTPAGFTGTNCVGPGAGSGSTSVSSTASSSSTGATGSSSTVIPSQSPTSSFGSSSQSPTSSFGSSSQS</sequence>
<protein>
    <recommendedName>
        <fullName evidence="4">Lytic polysaccharide monooxygenase</fullName>
    </recommendedName>
</protein>
<dbReference type="Gene3D" id="2.70.50.70">
    <property type="match status" value="1"/>
</dbReference>
<evidence type="ECO:0000313" key="2">
    <source>
        <dbReference type="EMBL" id="ORY35689.1"/>
    </source>
</evidence>
<feature type="region of interest" description="Disordered" evidence="1">
    <location>
        <begin position="208"/>
        <end position="273"/>
    </location>
</feature>
<dbReference type="AlphaFoldDB" id="A0A1Y2BLQ2"/>